<evidence type="ECO:0000313" key="2">
    <source>
        <dbReference type="EMBL" id="CAB0031104.1"/>
    </source>
</evidence>
<organism evidence="2 3">
    <name type="scientific">Trichogramma brassicae</name>
    <dbReference type="NCBI Taxonomy" id="86971"/>
    <lineage>
        <taxon>Eukaryota</taxon>
        <taxon>Metazoa</taxon>
        <taxon>Ecdysozoa</taxon>
        <taxon>Arthropoda</taxon>
        <taxon>Hexapoda</taxon>
        <taxon>Insecta</taxon>
        <taxon>Pterygota</taxon>
        <taxon>Neoptera</taxon>
        <taxon>Endopterygota</taxon>
        <taxon>Hymenoptera</taxon>
        <taxon>Apocrita</taxon>
        <taxon>Proctotrupomorpha</taxon>
        <taxon>Chalcidoidea</taxon>
        <taxon>Trichogrammatidae</taxon>
        <taxon>Trichogramma</taxon>
    </lineage>
</organism>
<sequence>MILSRTCPPCPACTADDTRTARRRFAWHWEQTSLLRPSTLDGKSPVSSHVVYTPRKKMSVSARHSDLETAELGMPSGPGASAPLSSDGAPIEFLKVTSGIGSSTRRGSREGRYTRFEQLAKQSRPPREGRRRPHARRTLVLLWFSPSRPVGATSVARAASSHHRLALGCLDRHCAIRRAFGALVSPLRHTFPSVMPATRSLGESYEPAWQEAPDYQRSSGRPRSTPASRNAGKRFALGRIEAYHIAAVETDVSGSTPYPFLAVPGATDAP</sequence>
<reference evidence="2 3" key="1">
    <citation type="submission" date="2020-02" db="EMBL/GenBank/DDBJ databases">
        <authorList>
            <person name="Ferguson B K."/>
        </authorList>
    </citation>
    <scope>NUCLEOTIDE SEQUENCE [LARGE SCALE GENOMIC DNA]</scope>
</reference>
<protein>
    <submittedName>
        <fullName evidence="2">Uncharacterized protein</fullName>
    </submittedName>
</protein>
<dbReference type="Proteomes" id="UP000479190">
    <property type="component" value="Unassembled WGS sequence"/>
</dbReference>
<name>A0A6H5I403_9HYME</name>
<feature type="compositionally biased region" description="Polar residues" evidence="1">
    <location>
        <begin position="216"/>
        <end position="228"/>
    </location>
</feature>
<dbReference type="EMBL" id="CADCXV010000629">
    <property type="protein sequence ID" value="CAB0031104.1"/>
    <property type="molecule type" value="Genomic_DNA"/>
</dbReference>
<accession>A0A6H5I403</accession>
<evidence type="ECO:0000313" key="3">
    <source>
        <dbReference type="Proteomes" id="UP000479190"/>
    </source>
</evidence>
<proteinExistence type="predicted"/>
<gene>
    <name evidence="2" type="ORF">TBRA_LOCUS3084</name>
</gene>
<evidence type="ECO:0000256" key="1">
    <source>
        <dbReference type="SAM" id="MobiDB-lite"/>
    </source>
</evidence>
<dbReference type="AlphaFoldDB" id="A0A6H5I403"/>
<feature type="region of interest" description="Disordered" evidence="1">
    <location>
        <begin position="205"/>
        <end position="231"/>
    </location>
</feature>
<keyword evidence="3" id="KW-1185">Reference proteome</keyword>